<reference evidence="2" key="1">
    <citation type="submission" date="2016-10" db="EMBL/GenBank/DDBJ databases">
        <authorList>
            <person name="de Groot N.N."/>
        </authorList>
    </citation>
    <scope>NUCLEOTIDE SEQUENCE</scope>
</reference>
<dbReference type="AlphaFoldDB" id="A0A1W1D3X8"/>
<keyword evidence="1" id="KW-1133">Transmembrane helix</keyword>
<keyword evidence="1" id="KW-0812">Transmembrane</keyword>
<feature type="transmembrane region" description="Helical" evidence="1">
    <location>
        <begin position="20"/>
        <end position="42"/>
    </location>
</feature>
<feature type="transmembrane region" description="Helical" evidence="1">
    <location>
        <begin position="239"/>
        <end position="260"/>
    </location>
</feature>
<gene>
    <name evidence="2" type="ORF">MNB_SM-3-16</name>
</gene>
<evidence type="ECO:0000313" key="2">
    <source>
        <dbReference type="EMBL" id="SFV75288.1"/>
    </source>
</evidence>
<organism evidence="2">
    <name type="scientific">hydrothermal vent metagenome</name>
    <dbReference type="NCBI Taxonomy" id="652676"/>
    <lineage>
        <taxon>unclassified sequences</taxon>
        <taxon>metagenomes</taxon>
        <taxon>ecological metagenomes</taxon>
    </lineage>
</organism>
<feature type="transmembrane region" description="Helical" evidence="1">
    <location>
        <begin position="281"/>
        <end position="302"/>
    </location>
</feature>
<feature type="transmembrane region" description="Helical" evidence="1">
    <location>
        <begin position="322"/>
        <end position="344"/>
    </location>
</feature>
<proteinExistence type="predicted"/>
<dbReference type="EMBL" id="FPHP01000027">
    <property type="protein sequence ID" value="SFV75288.1"/>
    <property type="molecule type" value="Genomic_DNA"/>
</dbReference>
<name>A0A1W1D3X8_9ZZZZ</name>
<accession>A0A1W1D3X8</accession>
<evidence type="ECO:0000256" key="1">
    <source>
        <dbReference type="SAM" id="Phobius"/>
    </source>
</evidence>
<sequence>MYLFALKIIFAILNKSTQYISFIAITLFFTSFLLIKQGLVVYEDKFINSLKGLYPEFVTSSLSMVKKYQNKKDIDIAKEIFVYSQEIGFSYGDGVDVTKFMNVRTFDSKHKKELFTTLTLEKGCKEQNNTIYLSDRLYENMIKDGTFDKKHLYFIDENEEYIPYNICKFSLANDEKWLVTSTKNGKNMAYMPRATNVLYTTNPQEKKLLYQEKKIHTWKDYIDYDDLGIFLLAQHIASIFLIAFFLFLAIFMIIVFSSLTKEFEASIFLKKIFGMSQLDTIFLYILFFIIYIGGIDIFVFLEYQGLAFLIEYFLGVYLAFDILYLGYISLALLVLGVIVSVLVVRKYHRLPL</sequence>
<keyword evidence="1" id="KW-0472">Membrane</keyword>
<protein>
    <submittedName>
        <fullName evidence="2">Uncharacterized protein</fullName>
    </submittedName>
</protein>